<dbReference type="PROSITE" id="PS50053">
    <property type="entry name" value="UBIQUITIN_2"/>
    <property type="match status" value="2"/>
</dbReference>
<dbReference type="Gene3D" id="3.10.20.90">
    <property type="entry name" value="Phosphatidylinositol 3-kinase Catalytic Subunit, Chain A, domain 1"/>
    <property type="match status" value="2"/>
</dbReference>
<gene>
    <name evidence="2" type="ORF">DILT_LOCUS5409</name>
</gene>
<dbReference type="InterPro" id="IPR000626">
    <property type="entry name" value="Ubiquitin-like_dom"/>
</dbReference>
<evidence type="ECO:0000313" key="2">
    <source>
        <dbReference type="EMBL" id="VDN09578.1"/>
    </source>
</evidence>
<dbReference type="CDD" id="cd17039">
    <property type="entry name" value="Ubl_ubiquitin_like"/>
    <property type="match status" value="2"/>
</dbReference>
<dbReference type="Proteomes" id="UP000281553">
    <property type="component" value="Unassembled WGS sequence"/>
</dbReference>
<dbReference type="Pfam" id="PF00240">
    <property type="entry name" value="ubiquitin"/>
    <property type="match status" value="2"/>
</dbReference>
<dbReference type="OrthoDB" id="1894077at2759"/>
<evidence type="ECO:0000259" key="1">
    <source>
        <dbReference type="PROSITE" id="PS50053"/>
    </source>
</evidence>
<dbReference type="AlphaFoldDB" id="A0A3P7LI57"/>
<sequence length="127" mass="14744">MKTGIPQNMQKLTYDGIVLEDFRQLKEYGISQDVFFVLGLPLNIPELTALNIKKPDGGWCRYWICEDETAMSLKERMAFFGDGWPVESYELLFNGEILRESQTLKSWEIVNDSVLQMTPFVDEKLKI</sequence>
<dbReference type="SUPFAM" id="SSF54236">
    <property type="entry name" value="Ubiquitin-like"/>
    <property type="match status" value="2"/>
</dbReference>
<feature type="domain" description="Ubiquitin-like" evidence="1">
    <location>
        <begin position="1"/>
        <end position="38"/>
    </location>
</feature>
<feature type="domain" description="Ubiquitin-like" evidence="1">
    <location>
        <begin position="48"/>
        <end position="117"/>
    </location>
</feature>
<evidence type="ECO:0000313" key="3">
    <source>
        <dbReference type="Proteomes" id="UP000281553"/>
    </source>
</evidence>
<keyword evidence="3" id="KW-1185">Reference proteome</keyword>
<reference evidence="2 3" key="1">
    <citation type="submission" date="2018-11" db="EMBL/GenBank/DDBJ databases">
        <authorList>
            <consortium name="Pathogen Informatics"/>
        </authorList>
    </citation>
    <scope>NUCLEOTIDE SEQUENCE [LARGE SCALE GENOMIC DNA]</scope>
</reference>
<protein>
    <recommendedName>
        <fullName evidence="1">Ubiquitin-like domain-containing protein</fullName>
    </recommendedName>
</protein>
<name>A0A3P7LI57_DIBLA</name>
<dbReference type="EMBL" id="UYRU01047350">
    <property type="protein sequence ID" value="VDN09578.1"/>
    <property type="molecule type" value="Genomic_DNA"/>
</dbReference>
<proteinExistence type="predicted"/>
<accession>A0A3P7LI57</accession>
<organism evidence="2 3">
    <name type="scientific">Dibothriocephalus latus</name>
    <name type="common">Fish tapeworm</name>
    <name type="synonym">Diphyllobothrium latum</name>
    <dbReference type="NCBI Taxonomy" id="60516"/>
    <lineage>
        <taxon>Eukaryota</taxon>
        <taxon>Metazoa</taxon>
        <taxon>Spiralia</taxon>
        <taxon>Lophotrochozoa</taxon>
        <taxon>Platyhelminthes</taxon>
        <taxon>Cestoda</taxon>
        <taxon>Eucestoda</taxon>
        <taxon>Diphyllobothriidea</taxon>
        <taxon>Diphyllobothriidae</taxon>
        <taxon>Dibothriocephalus</taxon>
    </lineage>
</organism>
<dbReference type="InterPro" id="IPR029071">
    <property type="entry name" value="Ubiquitin-like_domsf"/>
</dbReference>